<name>A0ACC1QCP1_9APHY</name>
<proteinExistence type="predicted"/>
<reference evidence="1" key="1">
    <citation type="submission" date="2022-08" db="EMBL/GenBank/DDBJ databases">
        <title>Genome Sequence of Pycnoporus sanguineus.</title>
        <authorList>
            <person name="Buettner E."/>
        </authorList>
    </citation>
    <scope>NUCLEOTIDE SEQUENCE</scope>
    <source>
        <strain evidence="1">CG-C14</strain>
    </source>
</reference>
<gene>
    <name evidence="1" type="ORF">NUW54_g180</name>
</gene>
<dbReference type="Proteomes" id="UP001144978">
    <property type="component" value="Unassembled WGS sequence"/>
</dbReference>
<keyword evidence="2" id="KW-1185">Reference proteome</keyword>
<accession>A0ACC1QCP1</accession>
<protein>
    <submittedName>
        <fullName evidence="1">Uncharacterized protein</fullName>
    </submittedName>
</protein>
<comment type="caution">
    <text evidence="1">The sequence shown here is derived from an EMBL/GenBank/DDBJ whole genome shotgun (WGS) entry which is preliminary data.</text>
</comment>
<dbReference type="EMBL" id="JANSHE010000021">
    <property type="protein sequence ID" value="KAJ3019068.1"/>
    <property type="molecule type" value="Genomic_DNA"/>
</dbReference>
<evidence type="ECO:0000313" key="2">
    <source>
        <dbReference type="Proteomes" id="UP001144978"/>
    </source>
</evidence>
<sequence>MSLASPASHGVMALQYDDKDLSHRLAFDPKETEDLWKRLGEMLYSSSMRTYLPLPLYSEDSGICCMRRMIPRPQYPERLREHSLRTSTTTWSYIAKRENGLAPRQLEASPIYICQNISMSGHGYDIGHESKRRIQSMASSVIAHSEVNILQSTSDAGQAATSTSKFAKGSRFWLSMAAVIVCNFLGALDVTIISTALPTITDDLHGGDDFVWVGTAYGLAAAAIMPFTARLADTIGRRPIMMICVAFFFIGSALAGSAQSMNWLIAARGKSSVQGVGGGGIINLASIILSDLVPLAERGLYQGLLVMTYAIASAVGPSIGGSLAEKATWRWLFYINLPLAGIAFSLVALFLRVRTPPGTLREKLARIDWLGTFLAIAGTTLVLVALTWGGIQYPWGSAHVLAPLIIGSTLLGGFLLFEKFVPAEPTIPLDIMANRTSFCGYLGTFFHGLVTLSVIYYLPVYFQACKGATPIQSSVKVFATTFIVSPFSIVCGVMVKATNKYRPMNYIGWALMVTGAGLLSLLKDDSRTKEWVGFQIVAAAGIGIVWASTVFPILAPLPVTRVAPALAFYNFSRVFAQTWGVTISASILQNELKKRLPTEFLDQFPQGIEIAYAAIPAIPALDEPLRAQVQAAFAASLSIVWKAMVGFSAAAFVTTLLLREIPMAKHTDETYGLDDPAVATDMERDGDKDFSGVVALHSIDSLAMARGQAGNTVSR</sequence>
<organism evidence="1 2">
    <name type="scientific">Trametes sanguinea</name>
    <dbReference type="NCBI Taxonomy" id="158606"/>
    <lineage>
        <taxon>Eukaryota</taxon>
        <taxon>Fungi</taxon>
        <taxon>Dikarya</taxon>
        <taxon>Basidiomycota</taxon>
        <taxon>Agaricomycotina</taxon>
        <taxon>Agaricomycetes</taxon>
        <taxon>Polyporales</taxon>
        <taxon>Polyporaceae</taxon>
        <taxon>Trametes</taxon>
    </lineage>
</organism>
<evidence type="ECO:0000313" key="1">
    <source>
        <dbReference type="EMBL" id="KAJ3019068.1"/>
    </source>
</evidence>